<name>A0ABQ2Y6H9_9ACTN</name>
<comment type="caution">
    <text evidence="1">The sequence shown here is derived from an EMBL/GenBank/DDBJ whole genome shotgun (WGS) entry which is preliminary data.</text>
</comment>
<accession>A0ABQ2Y6H9</accession>
<keyword evidence="2" id="KW-1185">Reference proteome</keyword>
<reference evidence="2" key="1">
    <citation type="journal article" date="2019" name="Int. J. Syst. Evol. Microbiol.">
        <title>The Global Catalogue of Microorganisms (GCM) 10K type strain sequencing project: providing services to taxonomists for standard genome sequencing and annotation.</title>
        <authorList>
            <consortium name="The Broad Institute Genomics Platform"/>
            <consortium name="The Broad Institute Genome Sequencing Center for Infectious Disease"/>
            <person name="Wu L."/>
            <person name="Ma J."/>
        </authorList>
    </citation>
    <scope>NUCLEOTIDE SEQUENCE [LARGE SCALE GENOMIC DNA]</scope>
    <source>
        <strain evidence="2">JCM 4586</strain>
    </source>
</reference>
<dbReference type="Proteomes" id="UP000659223">
    <property type="component" value="Unassembled WGS sequence"/>
</dbReference>
<evidence type="ECO:0000313" key="2">
    <source>
        <dbReference type="Proteomes" id="UP000659223"/>
    </source>
</evidence>
<gene>
    <name evidence="1" type="ORF">GCM10010324_10440</name>
</gene>
<proteinExistence type="predicted"/>
<sequence length="65" mass="7239">MSGAFCFAVLPRELSEEERDRILDEARHTADPLHLMHLFAISAHTAVACTRAAHPEHFATDPTRA</sequence>
<evidence type="ECO:0000313" key="1">
    <source>
        <dbReference type="EMBL" id="GGX67103.1"/>
    </source>
</evidence>
<protein>
    <submittedName>
        <fullName evidence="1">Uncharacterized protein</fullName>
    </submittedName>
</protein>
<dbReference type="EMBL" id="BMUT01000001">
    <property type="protein sequence ID" value="GGX67103.1"/>
    <property type="molecule type" value="Genomic_DNA"/>
</dbReference>
<organism evidence="1 2">
    <name type="scientific">Streptomyces hiroshimensis</name>
    <dbReference type="NCBI Taxonomy" id="66424"/>
    <lineage>
        <taxon>Bacteria</taxon>
        <taxon>Bacillati</taxon>
        <taxon>Actinomycetota</taxon>
        <taxon>Actinomycetes</taxon>
        <taxon>Kitasatosporales</taxon>
        <taxon>Streptomycetaceae</taxon>
        <taxon>Streptomyces</taxon>
    </lineage>
</organism>